<comment type="subunit">
    <text evidence="3 9">Component of the RNA polymerase III (Pol III) complex consisting of 17 subunits.</text>
</comment>
<proteinExistence type="inferred from homology"/>
<dbReference type="Pfam" id="PF08221">
    <property type="entry name" value="HTH_9"/>
    <property type="match status" value="1"/>
</dbReference>
<dbReference type="Pfam" id="PF22536">
    <property type="entry name" value="WHD_POLR3C"/>
    <property type="match status" value="1"/>
</dbReference>
<evidence type="ECO:0000256" key="4">
    <source>
        <dbReference type="ARBA" id="ARBA00016689"/>
    </source>
</evidence>
<dbReference type="AlphaFoldDB" id="A0A0V1PUF4"/>
<dbReference type="EMBL" id="LMYN01000129">
    <property type="protein sequence ID" value="KRZ99630.1"/>
    <property type="molecule type" value="Genomic_DNA"/>
</dbReference>
<evidence type="ECO:0000256" key="8">
    <source>
        <dbReference type="ARBA" id="ARBA00025127"/>
    </source>
</evidence>
<dbReference type="Proteomes" id="UP000054251">
    <property type="component" value="Unassembled WGS sequence"/>
</dbReference>
<dbReference type="Gene3D" id="1.10.10.10">
    <property type="entry name" value="Winged helix-like DNA-binding domain superfamily/Winged helix DNA-binding domain"/>
    <property type="match status" value="2"/>
</dbReference>
<evidence type="ECO:0000256" key="9">
    <source>
        <dbReference type="RuleBase" id="RU367076"/>
    </source>
</evidence>
<comment type="similarity">
    <text evidence="2 9">Belongs to the RNA polymerase beta chain family.</text>
</comment>
<evidence type="ECO:0000256" key="5">
    <source>
        <dbReference type="ARBA" id="ARBA00022478"/>
    </source>
</evidence>
<reference evidence="13 14" key="1">
    <citation type="submission" date="2015-11" db="EMBL/GenBank/DDBJ databases">
        <title>The genome of Debaryomyces fabryi.</title>
        <authorList>
            <person name="Tafer H."/>
            <person name="Lopandic K."/>
        </authorList>
    </citation>
    <scope>NUCLEOTIDE SEQUENCE [LARGE SCALE GENOMIC DNA]</scope>
    <source>
        <strain evidence="13 14">CBS 789</strain>
    </source>
</reference>
<dbReference type="InterPro" id="IPR039748">
    <property type="entry name" value="RPC3"/>
</dbReference>
<dbReference type="InterPro" id="IPR036390">
    <property type="entry name" value="WH_DNA-bd_sf"/>
</dbReference>
<keyword evidence="6 9" id="KW-0804">Transcription</keyword>
<evidence type="ECO:0000256" key="2">
    <source>
        <dbReference type="ARBA" id="ARBA00006835"/>
    </source>
</evidence>
<dbReference type="GeneID" id="26841609"/>
<protein>
    <recommendedName>
        <fullName evidence="4 9">DNA-directed RNA polymerase III subunit RPC3</fullName>
        <shortName evidence="9">RNA polymerase III subunit C3</shortName>
    </recommendedName>
</protein>
<dbReference type="SUPFAM" id="SSF46785">
    <property type="entry name" value="Winged helix' DNA-binding domain"/>
    <property type="match status" value="1"/>
</dbReference>
<evidence type="ECO:0000256" key="1">
    <source>
        <dbReference type="ARBA" id="ARBA00004123"/>
    </source>
</evidence>
<evidence type="ECO:0000256" key="7">
    <source>
        <dbReference type="ARBA" id="ARBA00023242"/>
    </source>
</evidence>
<comment type="function">
    <text evidence="8 9">DNA-dependent RNA polymerase catalyzes the transcription of DNA into RNA using the four ribonucleoside triphosphates as substrates. Specific core component of RNA polymerase III which synthesizes small RNAs, such as 5S rRNA and tRNAs.</text>
</comment>
<dbReference type="InterPro" id="IPR055207">
    <property type="entry name" value="POLR3C_WHD"/>
</dbReference>
<gene>
    <name evidence="13" type="ORF">AC631_04600</name>
</gene>
<organism evidence="13 14">
    <name type="scientific">Debaryomyces fabryi</name>
    <dbReference type="NCBI Taxonomy" id="58627"/>
    <lineage>
        <taxon>Eukaryota</taxon>
        <taxon>Fungi</taxon>
        <taxon>Dikarya</taxon>
        <taxon>Ascomycota</taxon>
        <taxon>Saccharomycotina</taxon>
        <taxon>Pichiomycetes</taxon>
        <taxon>Debaryomycetaceae</taxon>
        <taxon>Debaryomyces</taxon>
    </lineage>
</organism>
<evidence type="ECO:0000313" key="13">
    <source>
        <dbReference type="EMBL" id="KRZ99630.1"/>
    </source>
</evidence>
<feature type="domain" description="RNA polymerase III subunit RPC82-related helix-turn-helix" evidence="11">
    <location>
        <begin position="18"/>
        <end position="78"/>
    </location>
</feature>
<evidence type="ECO:0000259" key="10">
    <source>
        <dbReference type="Pfam" id="PF05645"/>
    </source>
</evidence>
<comment type="caution">
    <text evidence="13">The sequence shown here is derived from an EMBL/GenBank/DDBJ whole genome shotgun (WGS) entry which is preliminary data.</text>
</comment>
<dbReference type="InterPro" id="IPR008806">
    <property type="entry name" value="RNA_pol_III_Rpc82_C"/>
</dbReference>
<dbReference type="GO" id="GO:0005666">
    <property type="term" value="C:RNA polymerase III complex"/>
    <property type="evidence" value="ECO:0007669"/>
    <property type="project" value="UniProtKB-UniRule"/>
</dbReference>
<dbReference type="InterPro" id="IPR036388">
    <property type="entry name" value="WH-like_DNA-bd_sf"/>
</dbReference>
<evidence type="ECO:0000256" key="3">
    <source>
        <dbReference type="ARBA" id="ARBA00011206"/>
    </source>
</evidence>
<dbReference type="Pfam" id="PF05645">
    <property type="entry name" value="RNA_pol_Rpc82"/>
    <property type="match status" value="1"/>
</dbReference>
<feature type="domain" description="DNA-directed RNA polymerase III subunit RPC3 winged-helix" evidence="12">
    <location>
        <begin position="446"/>
        <end position="519"/>
    </location>
</feature>
<comment type="subcellular location">
    <subcellularLocation>
        <location evidence="1 9">Nucleus</location>
    </subcellularLocation>
</comment>
<dbReference type="OrthoDB" id="272392at2759"/>
<evidence type="ECO:0000256" key="6">
    <source>
        <dbReference type="ARBA" id="ARBA00023163"/>
    </source>
</evidence>
<dbReference type="Pfam" id="PF20912">
    <property type="entry name" value="RPC3_helical"/>
    <property type="match status" value="1"/>
</dbReference>
<accession>A0A0V1PUF4</accession>
<dbReference type="PANTHER" id="PTHR12949">
    <property type="entry name" value="RNA POLYMERASE III DNA DIRECTED -RELATED"/>
    <property type="match status" value="1"/>
</dbReference>
<dbReference type="RefSeq" id="XP_015465733.1">
    <property type="nucleotide sequence ID" value="XM_015613429.1"/>
</dbReference>
<evidence type="ECO:0000313" key="14">
    <source>
        <dbReference type="Proteomes" id="UP000054251"/>
    </source>
</evidence>
<sequence length="606" mass="69610">MNAVVPDSAKTQSAKSYLYTTLAKTHLGEVAAIIVSTLISNGRLTAKDLSHRSEVPLKLVKSTLVSLIQLGCISYWKEDSSKQVFYSFNENGLLIFLHSGDIINHIKLTYGDESAEIIQNIIEVGHMKIEDYLQNIEDPDIVFNKENLLLKLFSDGWLRRVQLSNFQPIDDLWNQLYQETLKNTPRSTTVSEIKRVNEAKDKTKLKFTNLLESGNSAKELYQIENGIKKLSPNLVIAFNLSRFEKHRRTEQLTNLAKARIGILTSKVYECALQLIEQNSPDLRHSFLKISGLINDPVEERLFVNSIENLLVDDKKIVFNVKDLVKITPKELDLRNSILTHNFLKPTFNPKKRVNDEIQDLNSKKIKTEDSTSNLILELDSGVLEVNIDFDMHNTDNSEPHSVSLINHHLKLLSSGVIPFLIEITPGTYTVPYTDLMKHVKQFNYDTLIKTTLGLDAFRILRCLKSLKLADEKTLSNSSLLKDKTVRNELFKLMNLNMIEIQEVPRSADRAASKTFYLFRHKEFSAYNFLHNSLTFCMADILQNIQQFKNDNKILLEKCEREDVKGNEEELLLESELKTLKNLQVREINNIGKFNRIKTLYEIFDNC</sequence>
<dbReference type="GO" id="GO:0006351">
    <property type="term" value="P:DNA-templated transcription"/>
    <property type="evidence" value="ECO:0007669"/>
    <property type="project" value="InterPro"/>
</dbReference>
<dbReference type="InterPro" id="IPR013197">
    <property type="entry name" value="RNA_pol_III_RPC82-rel_HTH"/>
</dbReference>
<keyword evidence="14" id="KW-1185">Reference proteome</keyword>
<keyword evidence="5 9" id="KW-0240">DNA-directed RNA polymerase</keyword>
<evidence type="ECO:0000259" key="11">
    <source>
        <dbReference type="Pfam" id="PF08221"/>
    </source>
</evidence>
<dbReference type="GO" id="GO:0003697">
    <property type="term" value="F:single-stranded DNA binding"/>
    <property type="evidence" value="ECO:0007669"/>
    <property type="project" value="UniProtKB-UniRule"/>
</dbReference>
<dbReference type="PANTHER" id="PTHR12949:SF0">
    <property type="entry name" value="DNA-DIRECTED RNA POLYMERASE III SUBUNIT RPC3"/>
    <property type="match status" value="1"/>
</dbReference>
<keyword evidence="7 9" id="KW-0539">Nucleus</keyword>
<name>A0A0V1PUF4_9ASCO</name>
<feature type="domain" description="RNA polymerase III Rpc82 C -terminal" evidence="10">
    <location>
        <begin position="148"/>
        <end position="437"/>
    </location>
</feature>
<evidence type="ECO:0000259" key="12">
    <source>
        <dbReference type="Pfam" id="PF22536"/>
    </source>
</evidence>